<dbReference type="EC" id="2.7.11.1" evidence="1"/>
<evidence type="ECO:0000256" key="2">
    <source>
        <dbReference type="ARBA" id="ARBA00022741"/>
    </source>
</evidence>
<dbReference type="PROSITE" id="PS00108">
    <property type="entry name" value="PROTEIN_KINASE_ST"/>
    <property type="match status" value="1"/>
</dbReference>
<reference evidence="5" key="1">
    <citation type="journal article" date="2020" name="Nature">
        <title>Giant virus diversity and host interactions through global metagenomics.</title>
        <authorList>
            <person name="Schulz F."/>
            <person name="Roux S."/>
            <person name="Paez-Espino D."/>
            <person name="Jungbluth S."/>
            <person name="Walsh D.A."/>
            <person name="Denef V.J."/>
            <person name="McMahon K.D."/>
            <person name="Konstantinidis K.T."/>
            <person name="Eloe-Fadrosh E.A."/>
            <person name="Kyrpides N.C."/>
            <person name="Woyke T."/>
        </authorList>
    </citation>
    <scope>NUCLEOTIDE SEQUENCE</scope>
    <source>
        <strain evidence="5">GVMAG-M-3300001351-8</strain>
    </source>
</reference>
<feature type="domain" description="Protein kinase" evidence="4">
    <location>
        <begin position="11"/>
        <end position="311"/>
    </location>
</feature>
<evidence type="ECO:0000313" key="5">
    <source>
        <dbReference type="EMBL" id="QHT28754.1"/>
    </source>
</evidence>
<dbReference type="PROSITE" id="PS50011">
    <property type="entry name" value="PROTEIN_KINASE_DOM"/>
    <property type="match status" value="1"/>
</dbReference>
<dbReference type="Gene3D" id="1.10.510.10">
    <property type="entry name" value="Transferase(Phosphotransferase) domain 1"/>
    <property type="match status" value="1"/>
</dbReference>
<dbReference type="InterPro" id="IPR050235">
    <property type="entry name" value="CK1_Ser-Thr_kinase"/>
</dbReference>
<dbReference type="SMART" id="SM00220">
    <property type="entry name" value="S_TKc"/>
    <property type="match status" value="1"/>
</dbReference>
<protein>
    <recommendedName>
        <fullName evidence="1">non-specific serine/threonine protein kinase</fullName>
        <ecNumber evidence="1">2.7.11.1</ecNumber>
    </recommendedName>
</protein>
<dbReference type="PANTHER" id="PTHR11909">
    <property type="entry name" value="CASEIN KINASE-RELATED"/>
    <property type="match status" value="1"/>
</dbReference>
<dbReference type="Pfam" id="PF00069">
    <property type="entry name" value="Pkinase"/>
    <property type="match status" value="1"/>
</dbReference>
<keyword evidence="2" id="KW-0547">Nucleotide-binding</keyword>
<sequence>MKTINDLNNKYKIIKKIGSGAFGDVYKGLDKNTKKFVAIKIDKQEINESKLNTEFELYQTIHAYDGIASIIWKGVINNKNIFIMEYLGPNLDDLFDFCGNKFSIKTVIMIGIQLLDRIELLHNNNILHRDIKPDNFLIGSKSKKNTVYIIDFGLSKKYKNESGEHVEYRKTSNFTGSYRYCSIRNHKGIEQSRRDDLESIGYMLIFFLKGKLPWQGLKSSNIEKRQHIKNIFEVKRNTSIDELCSGIPIEFLNFIKYVRTLRFNQIPNYNYLKSLLLNIFTRYDYEFDNVFDWTLKIRKRNRDKQRELDRE</sequence>
<dbReference type="InterPro" id="IPR008271">
    <property type="entry name" value="Ser/Thr_kinase_AS"/>
</dbReference>
<accession>A0A6C0EHV8</accession>
<proteinExistence type="predicted"/>
<dbReference type="EMBL" id="MN738864">
    <property type="protein sequence ID" value="QHT28754.1"/>
    <property type="molecule type" value="Genomic_DNA"/>
</dbReference>
<evidence type="ECO:0000256" key="1">
    <source>
        <dbReference type="ARBA" id="ARBA00012513"/>
    </source>
</evidence>
<evidence type="ECO:0000259" key="4">
    <source>
        <dbReference type="PROSITE" id="PS50011"/>
    </source>
</evidence>
<dbReference type="SUPFAM" id="SSF56112">
    <property type="entry name" value="Protein kinase-like (PK-like)"/>
    <property type="match status" value="1"/>
</dbReference>
<dbReference type="AlphaFoldDB" id="A0A6C0EHV8"/>
<dbReference type="InterPro" id="IPR017441">
    <property type="entry name" value="Protein_kinase_ATP_BS"/>
</dbReference>
<dbReference type="InterPro" id="IPR011009">
    <property type="entry name" value="Kinase-like_dom_sf"/>
</dbReference>
<dbReference type="GO" id="GO:0004674">
    <property type="term" value="F:protein serine/threonine kinase activity"/>
    <property type="evidence" value="ECO:0007669"/>
    <property type="project" value="UniProtKB-EC"/>
</dbReference>
<organism evidence="5">
    <name type="scientific">viral metagenome</name>
    <dbReference type="NCBI Taxonomy" id="1070528"/>
    <lineage>
        <taxon>unclassified sequences</taxon>
        <taxon>metagenomes</taxon>
        <taxon>organismal metagenomes</taxon>
    </lineage>
</organism>
<name>A0A6C0EHV8_9ZZZZ</name>
<evidence type="ECO:0000256" key="3">
    <source>
        <dbReference type="ARBA" id="ARBA00022840"/>
    </source>
</evidence>
<keyword evidence="3" id="KW-0067">ATP-binding</keyword>
<dbReference type="GO" id="GO:0005524">
    <property type="term" value="F:ATP binding"/>
    <property type="evidence" value="ECO:0007669"/>
    <property type="project" value="UniProtKB-KW"/>
</dbReference>
<dbReference type="CDD" id="cd14016">
    <property type="entry name" value="STKc_CK1"/>
    <property type="match status" value="1"/>
</dbReference>
<dbReference type="PROSITE" id="PS00107">
    <property type="entry name" value="PROTEIN_KINASE_ATP"/>
    <property type="match status" value="1"/>
</dbReference>
<dbReference type="InterPro" id="IPR000719">
    <property type="entry name" value="Prot_kinase_dom"/>
</dbReference>